<feature type="transmembrane region" description="Helical" evidence="7">
    <location>
        <begin position="140"/>
        <end position="159"/>
    </location>
</feature>
<reference evidence="8" key="1">
    <citation type="submission" date="2021-02" db="EMBL/GenBank/DDBJ databases">
        <authorList>
            <person name="Nowell W R."/>
        </authorList>
    </citation>
    <scope>NUCLEOTIDE SEQUENCE</scope>
</reference>
<evidence type="ECO:0000256" key="4">
    <source>
        <dbReference type="ARBA" id="ARBA00022989"/>
    </source>
</evidence>
<feature type="transmembrane region" description="Helical" evidence="7">
    <location>
        <begin position="536"/>
        <end position="557"/>
    </location>
</feature>
<evidence type="ECO:0000256" key="5">
    <source>
        <dbReference type="ARBA" id="ARBA00023136"/>
    </source>
</evidence>
<dbReference type="EMBL" id="CAJNOL010001092">
    <property type="protein sequence ID" value="CAF1285727.1"/>
    <property type="molecule type" value="Genomic_DNA"/>
</dbReference>
<feature type="transmembrane region" description="Helical" evidence="7">
    <location>
        <begin position="485"/>
        <end position="505"/>
    </location>
</feature>
<evidence type="ECO:0000313" key="9">
    <source>
        <dbReference type="Proteomes" id="UP000663870"/>
    </source>
</evidence>
<evidence type="ECO:0000256" key="3">
    <source>
        <dbReference type="ARBA" id="ARBA00022692"/>
    </source>
</evidence>
<dbReference type="GO" id="GO:0005886">
    <property type="term" value="C:plasma membrane"/>
    <property type="evidence" value="ECO:0007669"/>
    <property type="project" value="TreeGrafter"/>
</dbReference>
<feature type="region of interest" description="Disordered" evidence="6">
    <location>
        <begin position="686"/>
        <end position="736"/>
    </location>
</feature>
<feature type="transmembrane region" description="Helical" evidence="7">
    <location>
        <begin position="314"/>
        <end position="336"/>
    </location>
</feature>
<keyword evidence="3 7" id="KW-0812">Transmembrane</keyword>
<dbReference type="AlphaFoldDB" id="A0A815CDE6"/>
<dbReference type="GO" id="GO:0015556">
    <property type="term" value="F:C4-dicarboxylate transmembrane transporter activity"/>
    <property type="evidence" value="ECO:0007669"/>
    <property type="project" value="UniProtKB-ARBA"/>
</dbReference>
<feature type="compositionally biased region" description="Low complexity" evidence="6">
    <location>
        <begin position="686"/>
        <end position="701"/>
    </location>
</feature>
<feature type="compositionally biased region" description="Polar residues" evidence="6">
    <location>
        <begin position="717"/>
        <end position="736"/>
    </location>
</feature>
<proteinExistence type="inferred from homology"/>
<accession>A0A815CDE6</accession>
<sequence length="736" mass="82835">MTIISHRIKLIKYCWRLLIIFLTPLVLLPLPLIVETAQARCAYIVLILTVYWVSEAMPYAVTSILPLSFFPLAGIISSDNVGLNYFREITTLFVGSMMLAHAMEHVHLHRRLGLFVLSIVGTSIKWSMAGLMGVTAFLSMWINNSAATSIMIPAAIAIIDELQNYQQEKSVIDKIVARRQSKEIVFDESTSMNISNSNNLNKYAIFLFEVSLDITTCVEEQIKQMPTIQENVPIELNEQVIHDQTDRSLNTVLNSTSTNHVNYKQLKTAFLIAVAYSAAIGGLATLVGTGPNIFVKGFTDKYYGKGSHAFDISFTNFLLFALPIGVIMLVICWLWLQLLYNRKELLPWIKVDPNSLESQKYLKSLLKNQYKELGSLSWQEYTITILFFIMVILWVTRDFSSYPGWGIIFREDYVTDATVAVLIGTLPLILPNKNPFSKQWEYQPIIHWDHLSKKFPWGVFMLQGAGLAIAEGFKESNLSETVASFLHFIVGASDITIIFVVIVLSAIFTEFTSNLACATILFPILGSIAKTTGIHAARLILPSCMAVSLSFMLPIATPPNAMIFLRGNVRIIDLVKVGLGMKLFGIVIILIASMKYRTSRKVRRLEKEAILRAKDSEYTRGVSDRLLSSLNLNSDDDDKERNRRQISTRPIRQIQKELDYPIETMDQINERIQQEVKKRQAAAAAAVTTTTSSTSTAKSTSRNYQTRSSVDDRTNRDNTITGKYTSNRQTNAGKSY</sequence>
<dbReference type="GO" id="GO:0005310">
    <property type="term" value="F:dicarboxylic acid transmembrane transporter activity"/>
    <property type="evidence" value="ECO:0007669"/>
    <property type="project" value="UniProtKB-ARBA"/>
</dbReference>
<name>A0A815CDE6_9BILA</name>
<feature type="transmembrane region" description="Helical" evidence="7">
    <location>
        <begin position="269"/>
        <end position="294"/>
    </location>
</feature>
<dbReference type="PANTHER" id="PTHR10283">
    <property type="entry name" value="SOLUTE CARRIER FAMILY 13 MEMBER"/>
    <property type="match status" value="1"/>
</dbReference>
<keyword evidence="5 7" id="KW-0472">Membrane</keyword>
<evidence type="ECO:0000256" key="1">
    <source>
        <dbReference type="ARBA" id="ARBA00004141"/>
    </source>
</evidence>
<feature type="transmembrane region" description="Helical" evidence="7">
    <location>
        <begin position="577"/>
        <end position="594"/>
    </location>
</feature>
<comment type="subcellular location">
    <subcellularLocation>
        <location evidence="1">Membrane</location>
        <topology evidence="1">Multi-pass membrane protein</topology>
    </subcellularLocation>
</comment>
<dbReference type="PANTHER" id="PTHR10283:SF82">
    <property type="entry name" value="SOLUTE CARRIER FAMILY 13 MEMBER 2"/>
    <property type="match status" value="1"/>
</dbReference>
<comment type="caution">
    <text evidence="8">The sequence shown here is derived from an EMBL/GenBank/DDBJ whole genome shotgun (WGS) entry which is preliminary data.</text>
</comment>
<dbReference type="InterPro" id="IPR001898">
    <property type="entry name" value="SLC13A/DASS"/>
</dbReference>
<feature type="region of interest" description="Disordered" evidence="6">
    <location>
        <begin position="629"/>
        <end position="649"/>
    </location>
</feature>
<feature type="transmembrane region" description="Helical" evidence="7">
    <location>
        <begin position="376"/>
        <end position="395"/>
    </location>
</feature>
<evidence type="ECO:0000313" key="8">
    <source>
        <dbReference type="EMBL" id="CAF1285727.1"/>
    </source>
</evidence>
<evidence type="ECO:0000256" key="2">
    <source>
        <dbReference type="ARBA" id="ARBA00006772"/>
    </source>
</evidence>
<feature type="transmembrane region" description="Helical" evidence="7">
    <location>
        <begin position="15"/>
        <end position="34"/>
    </location>
</feature>
<protein>
    <submittedName>
        <fullName evidence="8">Uncharacterized protein</fullName>
    </submittedName>
</protein>
<feature type="transmembrane region" description="Helical" evidence="7">
    <location>
        <begin position="112"/>
        <end position="134"/>
    </location>
</feature>
<organism evidence="8 9">
    <name type="scientific">Rotaria sordida</name>
    <dbReference type="NCBI Taxonomy" id="392033"/>
    <lineage>
        <taxon>Eukaryota</taxon>
        <taxon>Metazoa</taxon>
        <taxon>Spiralia</taxon>
        <taxon>Gnathifera</taxon>
        <taxon>Rotifera</taxon>
        <taxon>Eurotatoria</taxon>
        <taxon>Bdelloidea</taxon>
        <taxon>Philodinida</taxon>
        <taxon>Philodinidae</taxon>
        <taxon>Rotaria</taxon>
    </lineage>
</organism>
<evidence type="ECO:0000256" key="7">
    <source>
        <dbReference type="SAM" id="Phobius"/>
    </source>
</evidence>
<dbReference type="Proteomes" id="UP000663870">
    <property type="component" value="Unassembled WGS sequence"/>
</dbReference>
<comment type="similarity">
    <text evidence="2">Belongs to the SLC13A/DASS transporter (TC 2.A.47) family. NADC subfamily.</text>
</comment>
<keyword evidence="4 7" id="KW-1133">Transmembrane helix</keyword>
<gene>
    <name evidence="8" type="ORF">JXQ802_LOCUS28726</name>
</gene>
<keyword evidence="9" id="KW-1185">Reference proteome</keyword>
<dbReference type="Pfam" id="PF00939">
    <property type="entry name" value="Na_sulph_symp"/>
    <property type="match status" value="1"/>
</dbReference>
<evidence type="ECO:0000256" key="6">
    <source>
        <dbReference type="SAM" id="MobiDB-lite"/>
    </source>
</evidence>